<dbReference type="PANTHER" id="PTHR43884:SF12">
    <property type="entry name" value="ISOVALERYL-COA DEHYDROGENASE, MITOCHONDRIAL-RELATED"/>
    <property type="match status" value="1"/>
</dbReference>
<sequence>MPARNFEIRSFLEERADRLNDGTPGVSVGDSLALLGRSGWLGYGIPENLGGSGGSLFDAVEAIAAVSESCLTSGFVFWCQRVFLEYLVASDNPWLQEKVLPRVLSGEIAGATGLSNAMKYLSGIEELRLEAEIDRETVTLNGFLPWASNLDDSGEFVVAVAARAPDGESLVVAVPSVAKGLKRGEDLQLLGLQASRTGTIELDRVQLSRYWIISREAGVFLPKVRPRFLLLQCGLALGIARRALQEAGESLRGAASLSAERHAETRHFLDTLEHLIEDLSWPENLDTRQIRELFELRVAITRLAVRSVWLEAEVKGGNGYFRDSATARRTREVAFLPVLTPSLVQLERELQRQALTDKVVPFDRERPRERGRGE</sequence>
<reference evidence="2 3" key="1">
    <citation type="submission" date="2024-01" db="EMBL/GenBank/DDBJ databases">
        <title>Genomic insights into the taxonomy and metabolism of the cyanobacterium Pannus brasiliensis CCIBt3594.</title>
        <authorList>
            <person name="Machado M."/>
            <person name="Botero N.B."/>
            <person name="Andreote A.P.D."/>
            <person name="Feitosa A.M.T."/>
            <person name="Popin R."/>
            <person name="Sivonen K."/>
            <person name="Fiore M.F."/>
        </authorList>
    </citation>
    <scope>NUCLEOTIDE SEQUENCE [LARGE SCALE GENOMIC DNA]</scope>
    <source>
        <strain evidence="2 3">CCIBt3594</strain>
    </source>
</reference>
<dbReference type="EMBL" id="JBAFSM010000019">
    <property type="protein sequence ID" value="MEG3437764.1"/>
    <property type="molecule type" value="Genomic_DNA"/>
</dbReference>
<dbReference type="RefSeq" id="WP_332865246.1">
    <property type="nucleotide sequence ID" value="NZ_JBAFSM010000019.1"/>
</dbReference>
<evidence type="ECO:0000259" key="1">
    <source>
        <dbReference type="Pfam" id="PF02771"/>
    </source>
</evidence>
<feature type="domain" description="Acyl-CoA dehydrogenase/oxidase N-terminal" evidence="1">
    <location>
        <begin position="32"/>
        <end position="107"/>
    </location>
</feature>
<dbReference type="InterPro" id="IPR036250">
    <property type="entry name" value="AcylCo_DH-like_C"/>
</dbReference>
<dbReference type="SUPFAM" id="SSF47203">
    <property type="entry name" value="Acyl-CoA dehydrogenase C-terminal domain-like"/>
    <property type="match status" value="1"/>
</dbReference>
<dbReference type="InterPro" id="IPR013786">
    <property type="entry name" value="AcylCoA_DH/ox_N"/>
</dbReference>
<dbReference type="Pfam" id="PF02771">
    <property type="entry name" value="Acyl-CoA_dh_N"/>
    <property type="match status" value="1"/>
</dbReference>
<dbReference type="AlphaFoldDB" id="A0AAW9QRV3"/>
<accession>A0AAW9QRV3</accession>
<dbReference type="Gene3D" id="2.40.110.10">
    <property type="entry name" value="Butyryl-CoA Dehydrogenase, subunit A, domain 2"/>
    <property type="match status" value="1"/>
</dbReference>
<dbReference type="GO" id="GO:0003995">
    <property type="term" value="F:acyl-CoA dehydrogenase activity"/>
    <property type="evidence" value="ECO:0007669"/>
    <property type="project" value="TreeGrafter"/>
</dbReference>
<dbReference type="InterPro" id="IPR037069">
    <property type="entry name" value="AcylCoA_DH/ox_N_sf"/>
</dbReference>
<keyword evidence="3" id="KW-1185">Reference proteome</keyword>
<gene>
    <name evidence="2" type="ORF">V0288_11600</name>
</gene>
<dbReference type="PANTHER" id="PTHR43884">
    <property type="entry name" value="ACYL-COA DEHYDROGENASE"/>
    <property type="match status" value="1"/>
</dbReference>
<comment type="caution">
    <text evidence="2">The sequence shown here is derived from an EMBL/GenBank/DDBJ whole genome shotgun (WGS) entry which is preliminary data.</text>
</comment>
<dbReference type="GO" id="GO:0050660">
    <property type="term" value="F:flavin adenine dinucleotide binding"/>
    <property type="evidence" value="ECO:0007669"/>
    <property type="project" value="InterPro"/>
</dbReference>
<proteinExistence type="predicted"/>
<dbReference type="InterPro" id="IPR009100">
    <property type="entry name" value="AcylCoA_DH/oxidase_NM_dom_sf"/>
</dbReference>
<evidence type="ECO:0000313" key="2">
    <source>
        <dbReference type="EMBL" id="MEG3437764.1"/>
    </source>
</evidence>
<dbReference type="InterPro" id="IPR046373">
    <property type="entry name" value="Acyl-CoA_Oxase/DH_mid-dom_sf"/>
</dbReference>
<name>A0AAW9QRV3_9CHRO</name>
<protein>
    <submittedName>
        <fullName evidence="2">Acyl-CoA dehydrogenase family protein</fullName>
        <ecNumber evidence="2">1.-.-.-</ecNumber>
    </submittedName>
</protein>
<keyword evidence="2" id="KW-0560">Oxidoreductase</keyword>
<dbReference type="EC" id="1.-.-.-" evidence="2"/>
<dbReference type="Gene3D" id="1.10.540.10">
    <property type="entry name" value="Acyl-CoA dehydrogenase/oxidase, N-terminal domain"/>
    <property type="match status" value="1"/>
</dbReference>
<dbReference type="Proteomes" id="UP001328733">
    <property type="component" value="Unassembled WGS sequence"/>
</dbReference>
<evidence type="ECO:0000313" key="3">
    <source>
        <dbReference type="Proteomes" id="UP001328733"/>
    </source>
</evidence>
<organism evidence="2 3">
    <name type="scientific">Pannus brasiliensis CCIBt3594</name>
    <dbReference type="NCBI Taxonomy" id="1427578"/>
    <lineage>
        <taxon>Bacteria</taxon>
        <taxon>Bacillati</taxon>
        <taxon>Cyanobacteriota</taxon>
        <taxon>Cyanophyceae</taxon>
        <taxon>Oscillatoriophycideae</taxon>
        <taxon>Chroococcales</taxon>
        <taxon>Microcystaceae</taxon>
        <taxon>Pannus</taxon>
    </lineage>
</organism>
<dbReference type="SUPFAM" id="SSF56645">
    <property type="entry name" value="Acyl-CoA dehydrogenase NM domain-like"/>
    <property type="match status" value="1"/>
</dbReference>